<keyword evidence="2" id="KW-0732">Signal</keyword>
<dbReference type="EMBL" id="MPJW01000068">
    <property type="protein sequence ID" value="OLU42014.1"/>
    <property type="molecule type" value="Genomic_DNA"/>
</dbReference>
<gene>
    <name evidence="3" type="ORF">BO222_02215</name>
</gene>
<dbReference type="Proteomes" id="UP000186341">
    <property type="component" value="Unassembled WGS sequence"/>
</dbReference>
<organism evidence="3 4">
    <name type="scientific">Ileibacterium valens</name>
    <dbReference type="NCBI Taxonomy" id="1862668"/>
    <lineage>
        <taxon>Bacteria</taxon>
        <taxon>Bacillati</taxon>
        <taxon>Bacillota</taxon>
        <taxon>Erysipelotrichia</taxon>
        <taxon>Erysipelotrichales</taxon>
        <taxon>Erysipelotrichaceae</taxon>
        <taxon>Ileibacterium</taxon>
    </lineage>
</organism>
<accession>A0A1U7NIB5</accession>
<dbReference type="AlphaFoldDB" id="A0A1U7NIB5"/>
<name>A0A1U7NIB5_9FIRM</name>
<evidence type="ECO:0000256" key="1">
    <source>
        <dbReference type="SAM" id="Phobius"/>
    </source>
</evidence>
<protein>
    <recommendedName>
        <fullName evidence="5">MucBP domain-containing protein</fullName>
    </recommendedName>
</protein>
<evidence type="ECO:0000313" key="4">
    <source>
        <dbReference type="Proteomes" id="UP000186341"/>
    </source>
</evidence>
<proteinExistence type="predicted"/>
<keyword evidence="1" id="KW-0812">Transmembrane</keyword>
<sequence>MNFDSLKKALLAGTLILPALTLPVMAAPPSLMAPVSDNITAYPPDPTLASFYINYVDASGATIDYQVIRYPSEGTAVLDQTDLNIPDGFYLNEWGEYYAEPGAWNYMDLQVIPNDPALAAALSSADGLSTDKAILTINYYDEGWNLIDSQSFGQTSAGGYADSDEVVMVNGVDYVFDVPEGYQIISDAYDAYSIPMHQRFMTNIIVAPAGEAAYLADTEITEVESEPTTEDTSDTEDTSVNTVDTAVGFNAILAVTALGLSGSAMTLLKKKKN</sequence>
<keyword evidence="4" id="KW-1185">Reference proteome</keyword>
<feature type="chain" id="PRO_5013364338" description="MucBP domain-containing protein" evidence="2">
    <location>
        <begin position="27"/>
        <end position="273"/>
    </location>
</feature>
<feature type="transmembrane region" description="Helical" evidence="1">
    <location>
        <begin position="247"/>
        <end position="268"/>
    </location>
</feature>
<evidence type="ECO:0000313" key="3">
    <source>
        <dbReference type="EMBL" id="OLU42014.1"/>
    </source>
</evidence>
<keyword evidence="1" id="KW-1133">Transmembrane helix</keyword>
<reference evidence="3 4" key="1">
    <citation type="submission" date="2016-11" db="EMBL/GenBank/DDBJ databases">
        <title>Description of two novel members of the family Erysipelotrichaceae: Ileibacterium lipovorans gen. nov., sp. nov. and Dubosiella newyorkensis, gen. nov., sp. nov.</title>
        <authorList>
            <person name="Cox L.M."/>
            <person name="Sohn J."/>
            <person name="Tyrrell K.L."/>
            <person name="Citron D.M."/>
            <person name="Lawson P.A."/>
            <person name="Patel N.B."/>
            <person name="Iizumi T."/>
            <person name="Perez-Perez G.I."/>
            <person name="Goldstein E.J."/>
            <person name="Blaser M.J."/>
        </authorList>
    </citation>
    <scope>NUCLEOTIDE SEQUENCE [LARGE SCALE GENOMIC DNA]</scope>
    <source>
        <strain evidence="3 4">NYU-BL-A3</strain>
    </source>
</reference>
<evidence type="ECO:0000256" key="2">
    <source>
        <dbReference type="SAM" id="SignalP"/>
    </source>
</evidence>
<comment type="caution">
    <text evidence="3">The sequence shown here is derived from an EMBL/GenBank/DDBJ whole genome shotgun (WGS) entry which is preliminary data.</text>
</comment>
<keyword evidence="1" id="KW-0472">Membrane</keyword>
<evidence type="ECO:0008006" key="5">
    <source>
        <dbReference type="Google" id="ProtNLM"/>
    </source>
</evidence>
<feature type="signal peptide" evidence="2">
    <location>
        <begin position="1"/>
        <end position="26"/>
    </location>
</feature>